<dbReference type="Gene3D" id="3.30.70.2130">
    <property type="entry name" value="Metalloenzyme domain"/>
    <property type="match status" value="1"/>
</dbReference>
<dbReference type="Gene3D" id="3.40.720.10">
    <property type="entry name" value="Alkaline Phosphatase, subunit A"/>
    <property type="match status" value="1"/>
</dbReference>
<dbReference type="Pfam" id="PF01676">
    <property type="entry name" value="Metalloenzyme"/>
    <property type="match status" value="1"/>
</dbReference>
<comment type="pathway">
    <text evidence="3">Carbohydrate degradation.</text>
</comment>
<comment type="function">
    <text evidence="2">Catalyzes the interconversion of 2-phosphoglycerate and 3-phosphoglycerate.</text>
</comment>
<keyword evidence="5" id="KW-0324">Glycolysis</keyword>
<dbReference type="HOGENOM" id="CLU_034906_2_0_2"/>
<sequence>MKLIYLVLDGVADKPEDGPTSLEVAKHPALDKLAKEAKGGLMYTIGRGIAPESDAAVISILGYNPHEEYTGRGPLEAVGAGLSLREGYEVAFRANFATIDPETRRIIDRRCGRNLTGEEAHELAKALDGLDLGVHHGYARVVATVGHRAVVIIGSITHRLSDAVDNTDPAYAKHGYVSVARATFQPFVAKADPLEDTEEARLTAELVNRFTEMAISILKDHPVNHARMREGKPPANAILLRDSGGRLPRLQPIGEKFGRRFGAVAEMPVEIGIARVLKMDVEPVSPPTNDKESDYRIRLEATLKLLARNDVVYVHLKGPDEPGHDGDFKAKVASIEAIDKYYVEPLLAEIENKDVAVLVTADHATPYTRRAHTDDPVPILYYHPLLENDKLSRFTERECARGTLGIFEHGWSMLPRVLELL</sequence>
<dbReference type="GO" id="GO:0006096">
    <property type="term" value="P:glycolytic process"/>
    <property type="evidence" value="ECO:0007669"/>
    <property type="project" value="UniProtKB-KW"/>
</dbReference>
<dbReference type="InterPro" id="IPR042253">
    <property type="entry name" value="Pglycerate_mutase_ApgM_sf"/>
</dbReference>
<comment type="similarity">
    <text evidence="4">Belongs to the BPG-independent phosphoglycerate mutase family. A-PGAM subfamily.</text>
</comment>
<dbReference type="PANTHER" id="PTHR31209:SF0">
    <property type="entry name" value="METALLOENZYME DOMAIN-CONTAINING PROTEIN"/>
    <property type="match status" value="1"/>
</dbReference>
<reference evidence="7 8" key="1">
    <citation type="journal article" date="2015" name="Stand. Genomic Sci.">
        <title>Complete genome sequence of and proposal of Thermofilum uzonense sp. nov. a novel hyperthermophilic crenarchaeon and emended description of the genus Thermofilum.</title>
        <authorList>
            <person name="Toshchakov S.V."/>
            <person name="Korzhenkov A.A."/>
            <person name="Samarov N.I."/>
            <person name="Mazunin I.O."/>
            <person name="Mozhey O.I."/>
            <person name="Shmyr I.S."/>
            <person name="Derbikova K.S."/>
            <person name="Taranov E.A."/>
            <person name="Dominova I.N."/>
            <person name="Bonch-Osmolovskaya E.A."/>
            <person name="Patrushev M.V."/>
            <person name="Podosokorskaya O.A."/>
            <person name="Kublanov I.V."/>
        </authorList>
    </citation>
    <scope>NUCLEOTIDE SEQUENCE [LARGE SCALE GENOMIC DNA]</scope>
    <source>
        <strain evidence="7 8">1807-2</strain>
    </source>
</reference>
<dbReference type="SUPFAM" id="SSF53649">
    <property type="entry name" value="Alkaline phosphatase-like"/>
    <property type="match status" value="1"/>
</dbReference>
<dbReference type="CDD" id="cd16011">
    <property type="entry name" value="iPGM_like"/>
    <property type="match status" value="1"/>
</dbReference>
<evidence type="ECO:0000259" key="6">
    <source>
        <dbReference type="Pfam" id="PF01676"/>
    </source>
</evidence>
<dbReference type="PIRSF" id="PIRSF006392">
    <property type="entry name" value="IPGAM_arch"/>
    <property type="match status" value="1"/>
</dbReference>
<keyword evidence="7" id="KW-0670">Pyruvate</keyword>
<organism evidence="7 8">
    <name type="scientific">Infirmifilum uzonense</name>
    <dbReference type="NCBI Taxonomy" id="1550241"/>
    <lineage>
        <taxon>Archaea</taxon>
        <taxon>Thermoproteota</taxon>
        <taxon>Thermoprotei</taxon>
        <taxon>Thermofilales</taxon>
        <taxon>Thermofilaceae</taxon>
        <taxon>Infirmifilum</taxon>
    </lineage>
</organism>
<gene>
    <name evidence="7" type="ORF">MA03_04510</name>
</gene>
<dbReference type="PANTHER" id="PTHR31209">
    <property type="entry name" value="COFACTOR-INDEPENDENT PHOSPHOGLYCERATE MUTASE"/>
    <property type="match status" value="1"/>
</dbReference>
<dbReference type="GO" id="GO:0004619">
    <property type="term" value="F:phosphoglycerate mutase activity"/>
    <property type="evidence" value="ECO:0007669"/>
    <property type="project" value="UniProtKB-EC"/>
</dbReference>
<dbReference type="RefSeq" id="WP_052884133.1">
    <property type="nucleotide sequence ID" value="NZ_CP009961.1"/>
</dbReference>
<dbReference type="GO" id="GO:0046872">
    <property type="term" value="F:metal ion binding"/>
    <property type="evidence" value="ECO:0007669"/>
    <property type="project" value="InterPro"/>
</dbReference>
<evidence type="ECO:0000313" key="8">
    <source>
        <dbReference type="Proteomes" id="UP000067434"/>
    </source>
</evidence>
<dbReference type="InterPro" id="IPR017850">
    <property type="entry name" value="Alkaline_phosphatase_core_sf"/>
</dbReference>
<dbReference type="InterPro" id="IPR004456">
    <property type="entry name" value="Pglycerate_mutase_ApgM"/>
</dbReference>
<keyword evidence="8" id="KW-1185">Reference proteome</keyword>
<name>A0A0F7FHC2_9CREN</name>
<evidence type="ECO:0000256" key="5">
    <source>
        <dbReference type="ARBA" id="ARBA00023152"/>
    </source>
</evidence>
<dbReference type="GeneID" id="25401467"/>
<comment type="catalytic activity">
    <reaction evidence="1">
        <text>(2R)-2-phosphoglycerate = (2R)-3-phosphoglycerate</text>
        <dbReference type="Rhea" id="RHEA:15901"/>
        <dbReference type="ChEBI" id="CHEBI:58272"/>
        <dbReference type="ChEBI" id="CHEBI:58289"/>
        <dbReference type="EC" id="5.4.2.12"/>
    </reaction>
</comment>
<dbReference type="Proteomes" id="UP000067434">
    <property type="component" value="Chromosome"/>
</dbReference>
<evidence type="ECO:0000313" key="7">
    <source>
        <dbReference type="EMBL" id="AKG38687.1"/>
    </source>
</evidence>
<dbReference type="AlphaFoldDB" id="A0A0F7FHC2"/>
<dbReference type="KEGG" id="thf:MA03_04510"/>
<evidence type="ECO:0000256" key="3">
    <source>
        <dbReference type="ARBA" id="ARBA00004921"/>
    </source>
</evidence>
<dbReference type="EMBL" id="CP009961">
    <property type="protein sequence ID" value="AKG38687.1"/>
    <property type="molecule type" value="Genomic_DNA"/>
</dbReference>
<evidence type="ECO:0000256" key="4">
    <source>
        <dbReference type="ARBA" id="ARBA00005524"/>
    </source>
</evidence>
<proteinExistence type="inferred from homology"/>
<dbReference type="OrthoDB" id="52918at2157"/>
<dbReference type="PATRIC" id="fig|1550241.5.peg.956"/>
<feature type="domain" description="Metalloenzyme" evidence="6">
    <location>
        <begin position="1"/>
        <end position="405"/>
    </location>
</feature>
<accession>A0A0F7FHC2</accession>
<evidence type="ECO:0000256" key="2">
    <source>
        <dbReference type="ARBA" id="ARBA00002315"/>
    </source>
</evidence>
<dbReference type="NCBIfam" id="TIGR00306">
    <property type="entry name" value="apgM"/>
    <property type="match status" value="1"/>
</dbReference>
<dbReference type="STRING" id="1550241.MA03_04510"/>
<evidence type="ECO:0000256" key="1">
    <source>
        <dbReference type="ARBA" id="ARBA00000370"/>
    </source>
</evidence>
<protein>
    <submittedName>
        <fullName evidence="7">Phosphonopyruvate decarboxylase</fullName>
    </submittedName>
</protein>
<dbReference type="InterPro" id="IPR006124">
    <property type="entry name" value="Metalloenzyme"/>
</dbReference>
<dbReference type="Pfam" id="PF10143">
    <property type="entry name" value="PhosphMutase"/>
    <property type="match status" value="1"/>
</dbReference>